<keyword evidence="9 12" id="KW-0418">Kinase</keyword>
<dbReference type="CDD" id="cd00318">
    <property type="entry name" value="Phosphoglycerate_kinase"/>
    <property type="match status" value="1"/>
</dbReference>
<feature type="binding site" evidence="12 13">
    <location>
        <begin position="19"/>
        <end position="21"/>
    </location>
    <ligand>
        <name>substrate</name>
    </ligand>
</feature>
<dbReference type="GO" id="GO:0004618">
    <property type="term" value="F:phosphoglycerate kinase activity"/>
    <property type="evidence" value="ECO:0007669"/>
    <property type="project" value="UniProtKB-UniRule"/>
</dbReference>
<keyword evidence="7 12" id="KW-0808">Transferase</keyword>
<dbReference type="EMBL" id="CP053892">
    <property type="protein sequence ID" value="QKG19610.1"/>
    <property type="molecule type" value="Genomic_DNA"/>
</dbReference>
<comment type="similarity">
    <text evidence="3 12 15">Belongs to the phosphoglycerate kinase family.</text>
</comment>
<keyword evidence="12" id="KW-0963">Cytoplasm</keyword>
<feature type="binding site" evidence="12 14">
    <location>
        <position position="325"/>
    </location>
    <ligand>
        <name>ATP</name>
        <dbReference type="ChEBI" id="CHEBI:30616"/>
    </ligand>
</feature>
<comment type="subcellular location">
    <subcellularLocation>
        <location evidence="12">Cytoplasm</location>
    </subcellularLocation>
</comment>
<feature type="binding site" evidence="12">
    <location>
        <position position="116"/>
    </location>
    <ligand>
        <name>substrate</name>
    </ligand>
</feature>
<sequence length="395" mass="41433">MRTIDDLDVAGRKVLVRADLNVPLQDGRITDDGRIRASLPTIETLLAKGAKVIVCAHLGRPKGEVRPEFSLGPVAARLGELLGVRVVFADDVVGASAHAAVGGLGDGDVALLENLRFEPGETSKDDAERGAFADKLAALADVYVGDGFGAVHRRHASVYDVPKRLPHAAGDLIATEVSVLEKLTERVERPYAVVLGGSKVSDKLGVIDNLLGKADRILIGGGMVFTFLKAQGHEVGESLLEEDQLDTVREYLRRAEETGVEFVLPVDVVAATAFAADAEHDVVAADAIPADRLGLDIGPESGKLFASRLAGAKTVFWNGPMGVFEMEPYSHGTRAVAQGLLDSGAFIVVGGGDSAAAVRQLGFDEAAFSHISTGGGASLEYLEGKTLPGLQALED</sequence>
<dbReference type="GO" id="GO:0043531">
    <property type="term" value="F:ADP binding"/>
    <property type="evidence" value="ECO:0007669"/>
    <property type="project" value="TreeGrafter"/>
</dbReference>
<feature type="binding site" evidence="13">
    <location>
        <position position="116"/>
    </location>
    <ligand>
        <name>(2R)-3-phosphoglycerate</name>
        <dbReference type="ChEBI" id="CHEBI:58272"/>
    </ligand>
</feature>
<feature type="binding site" evidence="13">
    <location>
        <position position="34"/>
    </location>
    <ligand>
        <name>(2R)-3-phosphoglycerate</name>
        <dbReference type="ChEBI" id="CHEBI:58272"/>
    </ligand>
</feature>
<dbReference type="Pfam" id="PF00162">
    <property type="entry name" value="PGK"/>
    <property type="match status" value="1"/>
</dbReference>
<evidence type="ECO:0000256" key="7">
    <source>
        <dbReference type="ARBA" id="ARBA00022679"/>
    </source>
</evidence>
<evidence type="ECO:0000256" key="6">
    <source>
        <dbReference type="ARBA" id="ARBA00016471"/>
    </source>
</evidence>
<evidence type="ECO:0000256" key="2">
    <source>
        <dbReference type="ARBA" id="ARBA00004838"/>
    </source>
</evidence>
<evidence type="ECO:0000256" key="12">
    <source>
        <dbReference type="HAMAP-Rule" id="MF_00145"/>
    </source>
</evidence>
<dbReference type="SUPFAM" id="SSF53748">
    <property type="entry name" value="Phosphoglycerate kinase"/>
    <property type="match status" value="1"/>
</dbReference>
<dbReference type="UniPathway" id="UPA00109">
    <property type="reaction ID" value="UER00185"/>
</dbReference>
<dbReference type="GO" id="GO:0006094">
    <property type="term" value="P:gluconeogenesis"/>
    <property type="evidence" value="ECO:0007669"/>
    <property type="project" value="TreeGrafter"/>
</dbReference>
<evidence type="ECO:0000256" key="13">
    <source>
        <dbReference type="PIRSR" id="PIRSR000724-1"/>
    </source>
</evidence>
<comment type="subunit">
    <text evidence="4 12">Monomer.</text>
</comment>
<dbReference type="Gene3D" id="3.40.50.1260">
    <property type="entry name" value="Phosphoglycerate kinase, N-terminal domain"/>
    <property type="match status" value="2"/>
</dbReference>
<keyword evidence="10 12" id="KW-0067">ATP-binding</keyword>
<feature type="binding site" evidence="13">
    <location>
        <position position="153"/>
    </location>
    <ligand>
        <name>(2R)-3-phosphoglycerate</name>
        <dbReference type="ChEBI" id="CHEBI:58272"/>
    </ligand>
</feature>
<dbReference type="PANTHER" id="PTHR11406">
    <property type="entry name" value="PHOSPHOGLYCERATE KINASE"/>
    <property type="match status" value="1"/>
</dbReference>
<feature type="binding site" evidence="12">
    <location>
        <position position="294"/>
    </location>
    <ligand>
        <name>ATP</name>
        <dbReference type="ChEBI" id="CHEBI:30616"/>
    </ligand>
</feature>
<evidence type="ECO:0000256" key="10">
    <source>
        <dbReference type="ARBA" id="ARBA00022840"/>
    </source>
</evidence>
<evidence type="ECO:0000256" key="9">
    <source>
        <dbReference type="ARBA" id="ARBA00022777"/>
    </source>
</evidence>
<dbReference type="EC" id="2.7.2.3" evidence="5 12"/>
<feature type="binding site" evidence="12 14">
    <location>
        <position position="203"/>
    </location>
    <ligand>
        <name>ATP</name>
        <dbReference type="ChEBI" id="CHEBI:30616"/>
    </ligand>
</feature>
<evidence type="ECO:0000256" key="15">
    <source>
        <dbReference type="RuleBase" id="RU000532"/>
    </source>
</evidence>
<evidence type="ECO:0000256" key="5">
    <source>
        <dbReference type="ARBA" id="ARBA00013061"/>
    </source>
</evidence>
<feature type="binding site" evidence="12 14">
    <location>
        <begin position="351"/>
        <end position="354"/>
    </location>
    <ligand>
        <name>ATP</name>
        <dbReference type="ChEBI" id="CHEBI:30616"/>
    </ligand>
</feature>
<dbReference type="Proteomes" id="UP000501240">
    <property type="component" value="Chromosome"/>
</dbReference>
<organism evidence="16 17">
    <name type="scientific">Actinomadura verrucosospora</name>
    <dbReference type="NCBI Taxonomy" id="46165"/>
    <lineage>
        <taxon>Bacteria</taxon>
        <taxon>Bacillati</taxon>
        <taxon>Actinomycetota</taxon>
        <taxon>Actinomycetes</taxon>
        <taxon>Streptosporangiales</taxon>
        <taxon>Thermomonosporaceae</taxon>
        <taxon>Actinomadura</taxon>
    </lineage>
</organism>
<dbReference type="PIRSF" id="PIRSF000724">
    <property type="entry name" value="Pgk"/>
    <property type="match status" value="1"/>
</dbReference>
<dbReference type="PANTHER" id="PTHR11406:SF23">
    <property type="entry name" value="PHOSPHOGLYCERATE KINASE 1, CHLOROPLASTIC-RELATED"/>
    <property type="match status" value="1"/>
</dbReference>
<evidence type="ECO:0000256" key="1">
    <source>
        <dbReference type="ARBA" id="ARBA00000642"/>
    </source>
</evidence>
<feature type="binding site" evidence="12 13">
    <location>
        <begin position="57"/>
        <end position="60"/>
    </location>
    <ligand>
        <name>substrate</name>
    </ligand>
</feature>
<dbReference type="PROSITE" id="PS00111">
    <property type="entry name" value="PGLYCERATE_KINASE"/>
    <property type="match status" value="1"/>
</dbReference>
<comment type="catalytic activity">
    <reaction evidence="1 12 15">
        <text>(2R)-3-phosphoglycerate + ATP = (2R)-3-phospho-glyceroyl phosphate + ADP</text>
        <dbReference type="Rhea" id="RHEA:14801"/>
        <dbReference type="ChEBI" id="CHEBI:30616"/>
        <dbReference type="ChEBI" id="CHEBI:57604"/>
        <dbReference type="ChEBI" id="CHEBI:58272"/>
        <dbReference type="ChEBI" id="CHEBI:456216"/>
        <dbReference type="EC" id="2.7.2.3"/>
    </reaction>
</comment>
<dbReference type="GO" id="GO:0006096">
    <property type="term" value="P:glycolytic process"/>
    <property type="evidence" value="ECO:0007669"/>
    <property type="project" value="UniProtKB-UniRule"/>
</dbReference>
<dbReference type="InterPro" id="IPR036043">
    <property type="entry name" value="Phosphoglycerate_kinase_sf"/>
</dbReference>
<dbReference type="HAMAP" id="MF_00145">
    <property type="entry name" value="Phosphoglyc_kinase"/>
    <property type="match status" value="1"/>
</dbReference>
<dbReference type="GO" id="GO:0005829">
    <property type="term" value="C:cytosol"/>
    <property type="evidence" value="ECO:0007669"/>
    <property type="project" value="UniProtKB-ARBA"/>
</dbReference>
<evidence type="ECO:0000256" key="4">
    <source>
        <dbReference type="ARBA" id="ARBA00011245"/>
    </source>
</evidence>
<dbReference type="FunFam" id="3.40.50.1260:FF:000006">
    <property type="entry name" value="Phosphoglycerate kinase"/>
    <property type="match status" value="1"/>
</dbReference>
<gene>
    <name evidence="12" type="primary">pgk</name>
    <name evidence="16" type="ORF">ACTIVE_1246</name>
</gene>
<dbReference type="FunFam" id="3.40.50.1260:FF:000003">
    <property type="entry name" value="Phosphoglycerate kinase"/>
    <property type="match status" value="1"/>
</dbReference>
<feature type="binding site" evidence="12">
    <location>
        <position position="153"/>
    </location>
    <ligand>
        <name>substrate</name>
    </ligand>
</feature>
<proteinExistence type="inferred from homology"/>
<dbReference type="InterPro" id="IPR015824">
    <property type="entry name" value="Phosphoglycerate_kinase_N"/>
</dbReference>
<dbReference type="PRINTS" id="PR00477">
    <property type="entry name" value="PHGLYCKINASE"/>
</dbReference>
<evidence type="ECO:0000313" key="17">
    <source>
        <dbReference type="Proteomes" id="UP000501240"/>
    </source>
</evidence>
<keyword evidence="17" id="KW-1185">Reference proteome</keyword>
<name>A0A7D3VQ13_ACTVE</name>
<dbReference type="AlphaFoldDB" id="A0A7D3VQ13"/>
<protein>
    <recommendedName>
        <fullName evidence="6 12">Phosphoglycerate kinase</fullName>
        <ecNumber evidence="5 12">2.7.2.3</ecNumber>
    </recommendedName>
</protein>
<evidence type="ECO:0000256" key="8">
    <source>
        <dbReference type="ARBA" id="ARBA00022741"/>
    </source>
</evidence>
<evidence type="ECO:0000256" key="3">
    <source>
        <dbReference type="ARBA" id="ARBA00008982"/>
    </source>
</evidence>
<evidence type="ECO:0000256" key="11">
    <source>
        <dbReference type="ARBA" id="ARBA00023152"/>
    </source>
</evidence>
<evidence type="ECO:0000313" key="16">
    <source>
        <dbReference type="EMBL" id="QKG19610.1"/>
    </source>
</evidence>
<reference evidence="16 17" key="1">
    <citation type="submission" date="2020-05" db="EMBL/GenBank/DDBJ databases">
        <title>Actinomadura verrucosospora NRRL-B18236 (PFL_A860) Genome sequencing and assembly.</title>
        <authorList>
            <person name="Samborskyy M."/>
        </authorList>
    </citation>
    <scope>NUCLEOTIDE SEQUENCE [LARGE SCALE GENOMIC DNA]</scope>
    <source>
        <strain evidence="16 17">NRRL:B18236</strain>
    </source>
</reference>
<comment type="pathway">
    <text evidence="2 12">Carbohydrate degradation; glycolysis; pyruvate from D-glyceraldehyde 3-phosphate: step 2/5.</text>
</comment>
<dbReference type="InterPro" id="IPR001576">
    <property type="entry name" value="Phosphoglycerate_kinase"/>
</dbReference>
<feature type="binding site" evidence="12">
    <location>
        <position position="34"/>
    </location>
    <ligand>
        <name>substrate</name>
    </ligand>
</feature>
<dbReference type="GO" id="GO:0005524">
    <property type="term" value="F:ATP binding"/>
    <property type="evidence" value="ECO:0007669"/>
    <property type="project" value="UniProtKB-KW"/>
</dbReference>
<accession>A0A7D3VQ13</accession>
<evidence type="ECO:0000256" key="14">
    <source>
        <dbReference type="PIRSR" id="PIRSR000724-2"/>
    </source>
</evidence>
<keyword evidence="11 12" id="KW-0324">Glycolysis</keyword>
<dbReference type="InterPro" id="IPR015911">
    <property type="entry name" value="Phosphoglycerate_kinase_CS"/>
</dbReference>
<keyword evidence="8 12" id="KW-0547">Nucleotide-binding</keyword>
<dbReference type="RefSeq" id="WP_173093734.1">
    <property type="nucleotide sequence ID" value="NZ_CP053892.1"/>
</dbReference>